<organism evidence="2">
    <name type="scientific">Pithovirus LCPAC404</name>
    <dbReference type="NCBI Taxonomy" id="2506597"/>
    <lineage>
        <taxon>Viruses</taxon>
        <taxon>Pithoviruses</taxon>
    </lineage>
</organism>
<protein>
    <submittedName>
        <fullName evidence="2">Uncharacterized protein</fullName>
    </submittedName>
</protein>
<sequence>MDKALYWKVETRSEQRTAALRSSSAKRRAAASRERKAGAKPRVDVVFNSSLKLSGAEKMWNKPESANYYYHRLIRVVGSKTAIMGFLDILQKAGYSGYSERARDLDDATVAWSAANSTGYAQFNTETERVVSEVKKEYKWTWDDLVSEDYDLVKKVTKAVSAKLKEVKKTRATSRARSGARSRAKKTDVQKKMANRKKILHMFGKALDSRGTIFYDPSGVKANYIGNKSFSKEKRQEDKYIWDGALAVLASTTLSNGEVSGFRNVRRALDEALSSGDVEKEYGVDARQLASDLRSNMDSIEKSLSEGPRGGRQTSFRRRQRRPSRQPQLSSAERMRTRFESESKSSQTPPRSLPATLAPAPTTPSRTSSRAQSPSRSSRSSASQRSSGGRRSGGTARRVSPRRVSRGGPRTF</sequence>
<feature type="region of interest" description="Disordered" evidence="1">
    <location>
        <begin position="300"/>
        <end position="412"/>
    </location>
</feature>
<evidence type="ECO:0000256" key="1">
    <source>
        <dbReference type="SAM" id="MobiDB-lite"/>
    </source>
</evidence>
<accession>A0A481ZCF4</accession>
<dbReference type="EMBL" id="MK500598">
    <property type="protein sequence ID" value="QBK93578.1"/>
    <property type="molecule type" value="Genomic_DNA"/>
</dbReference>
<proteinExistence type="predicted"/>
<evidence type="ECO:0000313" key="2">
    <source>
        <dbReference type="EMBL" id="QBK93578.1"/>
    </source>
</evidence>
<feature type="compositionally biased region" description="Basic residues" evidence="1">
    <location>
        <begin position="315"/>
        <end position="324"/>
    </location>
</feature>
<feature type="compositionally biased region" description="Basic and acidic residues" evidence="1">
    <location>
        <begin position="333"/>
        <end position="343"/>
    </location>
</feature>
<feature type="region of interest" description="Disordered" evidence="1">
    <location>
        <begin position="18"/>
        <end position="37"/>
    </location>
</feature>
<name>A0A481ZCF4_9VIRU</name>
<gene>
    <name evidence="2" type="ORF">LCPAC404_02820</name>
</gene>
<feature type="compositionally biased region" description="Low complexity" evidence="1">
    <location>
        <begin position="348"/>
        <end position="398"/>
    </location>
</feature>
<reference evidence="2" key="1">
    <citation type="journal article" date="2019" name="MBio">
        <title>Virus Genomes from Deep Sea Sediments Expand the Ocean Megavirome and Support Independent Origins of Viral Gigantism.</title>
        <authorList>
            <person name="Backstrom D."/>
            <person name="Yutin N."/>
            <person name="Jorgensen S.L."/>
            <person name="Dharamshi J."/>
            <person name="Homa F."/>
            <person name="Zaremba-Niedwiedzka K."/>
            <person name="Spang A."/>
            <person name="Wolf Y.I."/>
            <person name="Koonin E.V."/>
            <person name="Ettema T.J."/>
        </authorList>
    </citation>
    <scope>NUCLEOTIDE SEQUENCE</scope>
</reference>